<dbReference type="RefSeq" id="WP_023607022.1">
    <property type="nucleotide sequence ID" value="NZ_BKBT01000026.1"/>
</dbReference>
<feature type="transmembrane region" description="Helical" evidence="1">
    <location>
        <begin position="12"/>
        <end position="39"/>
    </location>
</feature>
<evidence type="ECO:0000313" key="2">
    <source>
        <dbReference type="EMBL" id="WCG22938.1"/>
    </source>
</evidence>
<dbReference type="Pfam" id="PF09515">
    <property type="entry name" value="Thia_YuaJ"/>
    <property type="match status" value="1"/>
</dbReference>
<organism evidence="2 3">
    <name type="scientific">Vagococcus lutrae</name>
    <dbReference type="NCBI Taxonomy" id="81947"/>
    <lineage>
        <taxon>Bacteria</taxon>
        <taxon>Bacillati</taxon>
        <taxon>Bacillota</taxon>
        <taxon>Bacilli</taxon>
        <taxon>Lactobacillales</taxon>
        <taxon>Enterococcaceae</taxon>
        <taxon>Vagococcus</taxon>
    </lineage>
</organism>
<dbReference type="EMBL" id="CP116507">
    <property type="protein sequence ID" value="WCG22938.1"/>
    <property type="molecule type" value="Genomic_DNA"/>
</dbReference>
<feature type="transmembrane region" description="Helical" evidence="1">
    <location>
        <begin position="51"/>
        <end position="74"/>
    </location>
</feature>
<dbReference type="Proteomes" id="UP001179600">
    <property type="component" value="Chromosome"/>
</dbReference>
<dbReference type="GO" id="GO:0015234">
    <property type="term" value="F:thiamine transmembrane transporter activity"/>
    <property type="evidence" value="ECO:0007669"/>
    <property type="project" value="InterPro"/>
</dbReference>
<feature type="transmembrane region" description="Helical" evidence="1">
    <location>
        <begin position="158"/>
        <end position="178"/>
    </location>
</feature>
<dbReference type="AlphaFoldDB" id="A0AAF0BCR1"/>
<gene>
    <name evidence="2" type="primary">thiT</name>
    <name evidence="2" type="ORF">PML95_01450</name>
</gene>
<dbReference type="GeneID" id="72385538"/>
<dbReference type="NCBIfam" id="TIGR02357">
    <property type="entry name" value="ECF_ThiT_YuaJ"/>
    <property type="match status" value="1"/>
</dbReference>
<keyword evidence="1" id="KW-0472">Membrane</keyword>
<reference evidence="2" key="1">
    <citation type="submission" date="2023-01" db="EMBL/GenBank/DDBJ databases">
        <title>Oxazolidinone resistance genes in florfenicol resistant enterococci from beef cattle and veal calves at slaughter.</title>
        <authorList>
            <person name="Biggel M."/>
        </authorList>
    </citation>
    <scope>NUCLEOTIDE SEQUENCE</scope>
    <source>
        <strain evidence="2">K204-1</strain>
    </source>
</reference>
<keyword evidence="1" id="KW-1133">Transmembrane helix</keyword>
<evidence type="ECO:0000313" key="3">
    <source>
        <dbReference type="Proteomes" id="UP001179600"/>
    </source>
</evidence>
<dbReference type="InterPro" id="IPR012651">
    <property type="entry name" value="Thia_Transptr_ThiT"/>
</dbReference>
<name>A0AAF0BCR1_9ENTE</name>
<proteinExistence type="predicted"/>
<feature type="transmembrane region" description="Helical" evidence="1">
    <location>
        <begin position="80"/>
        <end position="100"/>
    </location>
</feature>
<evidence type="ECO:0000256" key="1">
    <source>
        <dbReference type="SAM" id="Phobius"/>
    </source>
</evidence>
<accession>A0AAF0BCR1</accession>
<feature type="transmembrane region" description="Helical" evidence="1">
    <location>
        <begin position="112"/>
        <end position="138"/>
    </location>
</feature>
<dbReference type="GO" id="GO:0005886">
    <property type="term" value="C:plasma membrane"/>
    <property type="evidence" value="ECO:0007669"/>
    <property type="project" value="InterPro"/>
</dbReference>
<keyword evidence="1" id="KW-0812">Transmembrane</keyword>
<sequence>MTSVKLRVWIEGAIVAALAIVLSMIPTTIGTSFTISLGMIPLSIYAIRRGLAAGLFSGLVWGLLHFVTGDVWFLSVSQVIIEYVIAFTFAGFAGIFTSRIQKNMHNGQKGTLSLMVGAVFIGTLARFFWHFVAGFIFWGKYALWGLGPVAFSLVANGISGLLTAVVTAIGVVLIYQVYPQVFTAERLVTSSVSE</sequence>
<protein>
    <submittedName>
        <fullName evidence="2">Energy-coupled thiamine transporter ThiT</fullName>
    </submittedName>
</protein>
<dbReference type="Gene3D" id="1.10.1760.20">
    <property type="match status" value="1"/>
</dbReference>